<gene>
    <name evidence="1" type="ORF">ACFSC9_17710</name>
</gene>
<dbReference type="SUPFAM" id="SSF48452">
    <property type="entry name" value="TPR-like"/>
    <property type="match status" value="1"/>
</dbReference>
<evidence type="ECO:0000313" key="1">
    <source>
        <dbReference type="EMBL" id="MFD1887335.1"/>
    </source>
</evidence>
<sequence length="473" mass="54950">MITNTTTIRLEIEKGIRQRGHSLSSFGKLAGINRGIISGILNGNPPKSISIRQLDLMAEALGHEEGWMYEYYVDECFINEKADWRRIKAFLLRCTEIGRYDCIQAVLDRLMEDLSNTVSVFGLAEELYEEGKVKEAIPFYECVIENEKHQHSERLAISHYRVFRASIGENTEASFRAVIRFEPYKNRLPENFMLDALLQLANVYYLIQEWRMMEYCADELRSLLSTVYKMSENSKKSDIQWPTSTDRHPVVYYGQSYLLKSVALENLGKYEEAKTYILGYADLSWFPDLNEVGLREVAKFKVLAEANTHNLDLLMGNTTKLNEYVEFLDRYPNEILASMITIIDSANKYNLNIDSILQKFSLDPDSPINFDHGYYHKSAHMIHTWIIQYKLALYHFFKKRYAVSIGFILRSIEMSIQIENKPKILDCVSLFEQLKEYATDSQLNAYHQLIKGVNEDVEVYRKTISGHSSSRHD</sequence>
<keyword evidence="1" id="KW-0238">DNA-binding</keyword>
<dbReference type="SUPFAM" id="SSF47413">
    <property type="entry name" value="lambda repressor-like DNA-binding domains"/>
    <property type="match status" value="1"/>
</dbReference>
<accession>A0ABW4RM62</accession>
<dbReference type="Proteomes" id="UP001597233">
    <property type="component" value="Unassembled WGS sequence"/>
</dbReference>
<reference evidence="2" key="1">
    <citation type="journal article" date="2019" name="Int. J. Syst. Evol. Microbiol.">
        <title>The Global Catalogue of Microorganisms (GCM) 10K type strain sequencing project: providing services to taxonomists for standard genome sequencing and annotation.</title>
        <authorList>
            <consortium name="The Broad Institute Genomics Platform"/>
            <consortium name="The Broad Institute Genome Sequencing Center for Infectious Disease"/>
            <person name="Wu L."/>
            <person name="Ma J."/>
        </authorList>
    </citation>
    <scope>NUCLEOTIDE SEQUENCE [LARGE SCALE GENOMIC DNA]</scope>
    <source>
        <strain evidence="2">CCUG 54950</strain>
    </source>
</reference>
<dbReference type="Gene3D" id="1.25.40.10">
    <property type="entry name" value="Tetratricopeptide repeat domain"/>
    <property type="match status" value="1"/>
</dbReference>
<dbReference type="InterPro" id="IPR011990">
    <property type="entry name" value="TPR-like_helical_dom_sf"/>
</dbReference>
<evidence type="ECO:0000313" key="2">
    <source>
        <dbReference type="Proteomes" id="UP001597233"/>
    </source>
</evidence>
<dbReference type="GO" id="GO:0003677">
    <property type="term" value="F:DNA binding"/>
    <property type="evidence" value="ECO:0007669"/>
    <property type="project" value="UniProtKB-KW"/>
</dbReference>
<dbReference type="EMBL" id="JBHUEH010000023">
    <property type="protein sequence ID" value="MFD1887335.1"/>
    <property type="molecule type" value="Genomic_DNA"/>
</dbReference>
<dbReference type="InterPro" id="IPR010982">
    <property type="entry name" value="Lambda_DNA-bd_dom_sf"/>
</dbReference>
<comment type="caution">
    <text evidence="1">The sequence shown here is derived from an EMBL/GenBank/DDBJ whole genome shotgun (WGS) entry which is preliminary data.</text>
</comment>
<proteinExistence type="predicted"/>
<dbReference type="RefSeq" id="WP_347325173.1">
    <property type="nucleotide sequence ID" value="NZ_JBCGUH010000005.1"/>
</dbReference>
<keyword evidence="2" id="KW-1185">Reference proteome</keyword>
<protein>
    <submittedName>
        <fullName evidence="1">DNA-binding protein</fullName>
    </submittedName>
</protein>
<organism evidence="1 2">
    <name type="scientific">Paenibacillus wenxiniae</name>
    <dbReference type="NCBI Taxonomy" id="1636843"/>
    <lineage>
        <taxon>Bacteria</taxon>
        <taxon>Bacillati</taxon>
        <taxon>Bacillota</taxon>
        <taxon>Bacilli</taxon>
        <taxon>Bacillales</taxon>
        <taxon>Paenibacillaceae</taxon>
        <taxon>Paenibacillus</taxon>
    </lineage>
</organism>
<name>A0ABW4RM62_9BACL</name>